<evidence type="ECO:0000259" key="4">
    <source>
        <dbReference type="PROSITE" id="PS50125"/>
    </source>
</evidence>
<dbReference type="PANTHER" id="PTHR16305">
    <property type="entry name" value="TESTICULAR SOLUBLE ADENYLYL CYCLASE"/>
    <property type="match status" value="1"/>
</dbReference>
<evidence type="ECO:0000313" key="6">
    <source>
        <dbReference type="Proteomes" id="UP000503096"/>
    </source>
</evidence>
<dbReference type="Pfam" id="PF00536">
    <property type="entry name" value="SAM_1"/>
    <property type="match status" value="1"/>
</dbReference>
<dbReference type="InterPro" id="IPR001054">
    <property type="entry name" value="A/G_cyclase"/>
</dbReference>
<dbReference type="PROSITE" id="PS50105">
    <property type="entry name" value="SAM_DOMAIN"/>
    <property type="match status" value="1"/>
</dbReference>
<organism evidence="5 6">
    <name type="scientific">Usitatibacter palustris</name>
    <dbReference type="NCBI Taxonomy" id="2732487"/>
    <lineage>
        <taxon>Bacteria</taxon>
        <taxon>Pseudomonadati</taxon>
        <taxon>Pseudomonadota</taxon>
        <taxon>Betaproteobacteria</taxon>
        <taxon>Nitrosomonadales</taxon>
        <taxon>Usitatibacteraceae</taxon>
        <taxon>Usitatibacter</taxon>
    </lineage>
</organism>
<feature type="domain" description="Guanylate cyclase" evidence="4">
    <location>
        <begin position="73"/>
        <end position="198"/>
    </location>
</feature>
<evidence type="ECO:0000313" key="5">
    <source>
        <dbReference type="EMBL" id="QJR14641.1"/>
    </source>
</evidence>
<keyword evidence="1" id="KW-0547">Nucleotide-binding</keyword>
<dbReference type="InterPro" id="IPR029787">
    <property type="entry name" value="Nucleotide_cyclase"/>
</dbReference>
<keyword evidence="2" id="KW-0067">ATP-binding</keyword>
<sequence length="1110" mass="120627">MKRDVRTWLETGGFGEYADVFEERGIDAEALPLLTDVHLREMGVPIGPRVKLLAAIVRLATGDTANPERRRLTLMFVDLVGSTPLSSRLDPEELRDLIREYQATIATEAERYAAHVAQYVGDGALVYFGYPRAHEDDAERAVRAALSIVRAVAALRSPSGEPLAAHIGIATGLVVVGDLLAKERAVIGETPNLAARLLEQAGAGEIVVSAQTRSLVGNVFEMREMEPRRLKGLPEPVTAYAVLAERTVATRYEARQGDSVTAMVGRDAELGLLKARWRLALEGRGQMVVLTGEPGIGKSRILRALEDELAGGDHVLISNQCSPYHSGSALHPMIQQLRRASGIGADESVAQQLDRLDAILGGAEDADAALIASLLGIDGSGRYGKLDLSPEQQRARTFETLLTQVLRISERTPVLWVLEDAHWIDPTTLELVEMCVERIAGSRILAIVTARPEFVHHLDERGHLTRLSLGRLGPSDIAAMVGHLAKGHSLPVPVLGEIAAKSDGVPLFVEELTKTVLEAQARQGERGSPGFARLSVPASLHDSMMARLDRHATVKDVAQTAACIGREFDRALLEQVSGLEATALHKGLAGLEEAELVFRRNRAEGDSYVFKHALVRDAAYESLLRSKRQEIHARIVAALEGNPEAPPEILAQHAAEAGLIEKAIACWERAGAQALARPAYQEAIAHLSHALQRAESMPLERTWQECRLRLLLLLGQATIPLRGYSHSETVAVFERAQALIDTMPDRPNRFSVSYAMWVAYYVRGEHAKALRIARGMRDGAQRDRSDGRMLTALRALGIGEMITGELVAANTTFELAEELAIVLRRQSREQRIAVAQRFAADPDIATQFHVALTLLALGYVDRAWQLVEQTVAAARAMGHVHTLGHALVHGAIVAAMARDADAARRFSAEALAFANEHDMDLWRGYGAVLSGHARVLSGDVPGALPLMERGLRHLARTQTGAMVPAHHAVHAYVLAAMGHFEAGAAEAGRVRDELSSGSERYFWPHCLRWLGDYLRLVPGSNSAEVEAAYSEAIALARNQEATFSELCAATSLARLWGEQGERMKAFDLLAPILDRLSEGAGSPAVREASALLQSLQRESEPLAPRVSNPV</sequence>
<dbReference type="InterPro" id="IPR011990">
    <property type="entry name" value="TPR-like_helical_dom_sf"/>
</dbReference>
<dbReference type="InterPro" id="IPR001660">
    <property type="entry name" value="SAM"/>
</dbReference>
<name>A0A6M4H4S3_9PROT</name>
<dbReference type="GO" id="GO:0005737">
    <property type="term" value="C:cytoplasm"/>
    <property type="evidence" value="ECO:0007669"/>
    <property type="project" value="TreeGrafter"/>
</dbReference>
<dbReference type="Gene3D" id="1.25.40.10">
    <property type="entry name" value="Tetratricopeptide repeat domain"/>
    <property type="match status" value="1"/>
</dbReference>
<dbReference type="Gene3D" id="3.30.70.1230">
    <property type="entry name" value="Nucleotide cyclase"/>
    <property type="match status" value="1"/>
</dbReference>
<dbReference type="EMBL" id="CP053073">
    <property type="protein sequence ID" value="QJR14641.1"/>
    <property type="molecule type" value="Genomic_DNA"/>
</dbReference>
<dbReference type="CDD" id="cd07302">
    <property type="entry name" value="CHD"/>
    <property type="match status" value="1"/>
</dbReference>
<dbReference type="GO" id="GO:0005524">
    <property type="term" value="F:ATP binding"/>
    <property type="evidence" value="ECO:0007669"/>
    <property type="project" value="UniProtKB-KW"/>
</dbReference>
<dbReference type="PROSITE" id="PS50125">
    <property type="entry name" value="GUANYLATE_CYCLASE_2"/>
    <property type="match status" value="1"/>
</dbReference>
<dbReference type="SUPFAM" id="SSF47769">
    <property type="entry name" value="SAM/Pointed domain"/>
    <property type="match status" value="1"/>
</dbReference>
<reference evidence="5 6" key="1">
    <citation type="submission" date="2020-04" db="EMBL/GenBank/DDBJ databases">
        <title>Usitatibacter rugosus gen. nov., sp. nov. and Usitatibacter palustris sp. nov., novel members of Usitatibacteraceae fam. nov. within the order Nitrosomonadales isolated from soil.</title>
        <authorList>
            <person name="Huber K.J."/>
            <person name="Neumann-Schaal M."/>
            <person name="Geppert A."/>
            <person name="Luckner M."/>
            <person name="Wanner G."/>
            <person name="Overmann J."/>
        </authorList>
    </citation>
    <scope>NUCLEOTIDE SEQUENCE [LARGE SCALE GENOMIC DNA]</scope>
    <source>
        <strain evidence="5 6">Swamp67</strain>
    </source>
</reference>
<dbReference type="Gene3D" id="1.10.150.50">
    <property type="entry name" value="Transcription Factor, Ets-1"/>
    <property type="match status" value="1"/>
</dbReference>
<dbReference type="InterPro" id="IPR041664">
    <property type="entry name" value="AAA_16"/>
</dbReference>
<dbReference type="SMART" id="SM00454">
    <property type="entry name" value="SAM"/>
    <property type="match status" value="1"/>
</dbReference>
<gene>
    <name evidence="5" type="ORF">DSM104440_01451</name>
</gene>
<dbReference type="SUPFAM" id="SSF52540">
    <property type="entry name" value="P-loop containing nucleoside triphosphate hydrolases"/>
    <property type="match status" value="1"/>
</dbReference>
<evidence type="ECO:0000256" key="2">
    <source>
        <dbReference type="ARBA" id="ARBA00022840"/>
    </source>
</evidence>
<dbReference type="SMART" id="SM00044">
    <property type="entry name" value="CYCc"/>
    <property type="match status" value="1"/>
</dbReference>
<dbReference type="Pfam" id="PF00211">
    <property type="entry name" value="Guanylate_cyc"/>
    <property type="match status" value="1"/>
</dbReference>
<dbReference type="InterPro" id="IPR013761">
    <property type="entry name" value="SAM/pointed_sf"/>
</dbReference>
<feature type="domain" description="SAM" evidence="3">
    <location>
        <begin position="1"/>
        <end position="44"/>
    </location>
</feature>
<dbReference type="GO" id="GO:0004016">
    <property type="term" value="F:adenylate cyclase activity"/>
    <property type="evidence" value="ECO:0007669"/>
    <property type="project" value="UniProtKB-ARBA"/>
</dbReference>
<dbReference type="InParanoid" id="A0A6M4H4S3"/>
<dbReference type="AlphaFoldDB" id="A0A6M4H4S3"/>
<dbReference type="KEGG" id="upl:DSM104440_01451"/>
<dbReference type="RefSeq" id="WP_171161373.1">
    <property type="nucleotide sequence ID" value="NZ_CP053073.1"/>
</dbReference>
<proteinExistence type="predicted"/>
<dbReference type="InterPro" id="IPR027417">
    <property type="entry name" value="P-loop_NTPase"/>
</dbReference>
<protein>
    <recommendedName>
        <fullName evidence="7">SAM domain (Sterile alpha motif)</fullName>
    </recommendedName>
</protein>
<dbReference type="CDD" id="cd09487">
    <property type="entry name" value="SAM_superfamily"/>
    <property type="match status" value="1"/>
</dbReference>
<dbReference type="GO" id="GO:0035556">
    <property type="term" value="P:intracellular signal transduction"/>
    <property type="evidence" value="ECO:0007669"/>
    <property type="project" value="InterPro"/>
</dbReference>
<dbReference type="SUPFAM" id="SSF48452">
    <property type="entry name" value="TPR-like"/>
    <property type="match status" value="1"/>
</dbReference>
<dbReference type="GO" id="GO:0009190">
    <property type="term" value="P:cyclic nucleotide biosynthetic process"/>
    <property type="evidence" value="ECO:0007669"/>
    <property type="project" value="InterPro"/>
</dbReference>
<evidence type="ECO:0000259" key="3">
    <source>
        <dbReference type="PROSITE" id="PS50105"/>
    </source>
</evidence>
<evidence type="ECO:0000256" key="1">
    <source>
        <dbReference type="ARBA" id="ARBA00022741"/>
    </source>
</evidence>
<dbReference type="Proteomes" id="UP000503096">
    <property type="component" value="Chromosome"/>
</dbReference>
<dbReference type="PANTHER" id="PTHR16305:SF28">
    <property type="entry name" value="GUANYLATE CYCLASE DOMAIN-CONTAINING PROTEIN"/>
    <property type="match status" value="1"/>
</dbReference>
<dbReference type="Gene3D" id="3.40.50.300">
    <property type="entry name" value="P-loop containing nucleotide triphosphate hydrolases"/>
    <property type="match status" value="1"/>
</dbReference>
<accession>A0A6M4H4S3</accession>
<evidence type="ECO:0008006" key="7">
    <source>
        <dbReference type="Google" id="ProtNLM"/>
    </source>
</evidence>
<dbReference type="SUPFAM" id="SSF55073">
    <property type="entry name" value="Nucleotide cyclase"/>
    <property type="match status" value="1"/>
</dbReference>
<keyword evidence="6" id="KW-1185">Reference proteome</keyword>
<dbReference type="Pfam" id="PF13191">
    <property type="entry name" value="AAA_16"/>
    <property type="match status" value="1"/>
</dbReference>